<dbReference type="PROSITE" id="PS51257">
    <property type="entry name" value="PROKAR_LIPOPROTEIN"/>
    <property type="match status" value="1"/>
</dbReference>
<dbReference type="GO" id="GO:0071281">
    <property type="term" value="P:cellular response to iron ion"/>
    <property type="evidence" value="ECO:0007669"/>
    <property type="project" value="TreeGrafter"/>
</dbReference>
<dbReference type="SUPFAM" id="SSF53807">
    <property type="entry name" value="Helical backbone' metal receptor"/>
    <property type="match status" value="1"/>
</dbReference>
<name>A0A2U3JX45_9FIRM</name>
<reference evidence="5" key="1">
    <citation type="submission" date="2018-02" db="EMBL/GenBank/DDBJ databases">
        <authorList>
            <person name="Hausmann B."/>
        </authorList>
    </citation>
    <scope>NUCLEOTIDE SEQUENCE [LARGE SCALE GENOMIC DNA]</scope>
    <source>
        <strain evidence="5">Peat soil MAG SbF1</strain>
    </source>
</reference>
<feature type="domain" description="Fe/B12 periplasmic-binding" evidence="3">
    <location>
        <begin position="72"/>
        <end position="346"/>
    </location>
</feature>
<evidence type="ECO:0000313" key="5">
    <source>
        <dbReference type="Proteomes" id="UP000238916"/>
    </source>
</evidence>
<gene>
    <name evidence="4" type="ORF">SBF1_110045</name>
</gene>
<comment type="similarity">
    <text evidence="1">Belongs to the bacterial solute-binding protein 8 family.</text>
</comment>
<organism evidence="4 5">
    <name type="scientific">Candidatus Desulfosporosinus infrequens</name>
    <dbReference type="NCBI Taxonomy" id="2043169"/>
    <lineage>
        <taxon>Bacteria</taxon>
        <taxon>Bacillati</taxon>
        <taxon>Bacillota</taxon>
        <taxon>Clostridia</taxon>
        <taxon>Eubacteriales</taxon>
        <taxon>Desulfitobacteriaceae</taxon>
        <taxon>Desulfosporosinus</taxon>
    </lineage>
</organism>
<evidence type="ECO:0000256" key="2">
    <source>
        <dbReference type="SAM" id="SignalP"/>
    </source>
</evidence>
<feature type="signal peptide" evidence="2">
    <location>
        <begin position="1"/>
        <end position="34"/>
    </location>
</feature>
<dbReference type="InterPro" id="IPR050902">
    <property type="entry name" value="ABC_Transporter_SBP"/>
</dbReference>
<sequence length="380" mass="41182">MSSIFVKRAVFKGLAILLCLGMTPLLLTGCGSQATSTTPVTSPTTGNSSQATTRVITDMAGRQVTIPTKINTVYCAVPTAEPMVYSLAPEKLAAWVNAPSDDVKKYLSDRAKNLPVLGGWMGEKSTANLEEIAKLAPDLIVFMTTTGVNNNPGQIADSITNQTKRPVIVMESRLADTAKVYRLMGDILGVPDRAETLASYCEKKMKEVSDVVAKIPQDKLVSVYYAEGTSGLATDPSGSDHTEVLDFVKGKNVADVQAKGGQGMTNVSMEQVLSWNPDVVLVSSNSGGVKAYNSILNDTSWGKVNAVKNKKVYLTPTLPFGWYDRPPNIMRVIGSEWLGSELYPDYVKVDLRQETKDFFSLFLGQKLTDEQVAELLKHAV</sequence>
<evidence type="ECO:0000313" key="4">
    <source>
        <dbReference type="EMBL" id="SPF31919.1"/>
    </source>
</evidence>
<keyword evidence="2" id="KW-0732">Signal</keyword>
<feature type="chain" id="PRO_5015701055" evidence="2">
    <location>
        <begin position="35"/>
        <end position="380"/>
    </location>
</feature>
<dbReference type="PANTHER" id="PTHR30535">
    <property type="entry name" value="VITAMIN B12-BINDING PROTEIN"/>
    <property type="match status" value="1"/>
</dbReference>
<accession>A0A2U3JX45</accession>
<dbReference type="InterPro" id="IPR002491">
    <property type="entry name" value="ABC_transptr_periplasmic_BD"/>
</dbReference>
<dbReference type="Gene3D" id="3.40.50.1980">
    <property type="entry name" value="Nitrogenase molybdenum iron protein domain"/>
    <property type="match status" value="2"/>
</dbReference>
<dbReference type="PANTHER" id="PTHR30535:SF34">
    <property type="entry name" value="MOLYBDATE-BINDING PROTEIN MOLA"/>
    <property type="match status" value="1"/>
</dbReference>
<evidence type="ECO:0000259" key="3">
    <source>
        <dbReference type="PROSITE" id="PS50983"/>
    </source>
</evidence>
<dbReference type="PROSITE" id="PS50983">
    <property type="entry name" value="FE_B12_PBP"/>
    <property type="match status" value="1"/>
</dbReference>
<proteinExistence type="inferred from homology"/>
<dbReference type="AlphaFoldDB" id="A0A2U3JX45"/>
<dbReference type="OrthoDB" id="9787830at2"/>
<dbReference type="EMBL" id="OMOF01000013">
    <property type="protein sequence ID" value="SPF31919.1"/>
    <property type="molecule type" value="Genomic_DNA"/>
</dbReference>
<dbReference type="Pfam" id="PF01497">
    <property type="entry name" value="Peripla_BP_2"/>
    <property type="match status" value="1"/>
</dbReference>
<protein>
    <submittedName>
        <fullName evidence="4">Periplasmic binding family protein</fullName>
    </submittedName>
</protein>
<evidence type="ECO:0000256" key="1">
    <source>
        <dbReference type="ARBA" id="ARBA00008814"/>
    </source>
</evidence>
<dbReference type="Gene3D" id="1.20.58.2180">
    <property type="match status" value="1"/>
</dbReference>
<dbReference type="Proteomes" id="UP000238916">
    <property type="component" value="Unassembled WGS sequence"/>
</dbReference>